<reference evidence="2" key="1">
    <citation type="journal article" date="2015" name="Nature">
        <title>Complex archaea that bridge the gap between prokaryotes and eukaryotes.</title>
        <authorList>
            <person name="Spang A."/>
            <person name="Saw J.H."/>
            <person name="Jorgensen S.L."/>
            <person name="Zaremba-Niedzwiedzka K."/>
            <person name="Martijn J."/>
            <person name="Lind A.E."/>
            <person name="van Eijk R."/>
            <person name="Schleper C."/>
            <person name="Guy L."/>
            <person name="Ettema T.J."/>
        </authorList>
    </citation>
    <scope>NUCLEOTIDE SEQUENCE</scope>
</reference>
<protein>
    <recommendedName>
        <fullName evidence="1">TerD domain-containing protein</fullName>
    </recommendedName>
</protein>
<dbReference type="CDD" id="cd06974">
    <property type="entry name" value="TerD_like"/>
    <property type="match status" value="1"/>
</dbReference>
<comment type="caution">
    <text evidence="2">The sequence shown here is derived from an EMBL/GenBank/DDBJ whole genome shotgun (WGS) entry which is preliminary data.</text>
</comment>
<dbReference type="Gene3D" id="2.60.60.30">
    <property type="entry name" value="sav2460 like domains"/>
    <property type="match status" value="1"/>
</dbReference>
<feature type="domain" description="TerD" evidence="1">
    <location>
        <begin position="1"/>
        <end position="184"/>
    </location>
</feature>
<evidence type="ECO:0000313" key="2">
    <source>
        <dbReference type="EMBL" id="KKO08437.1"/>
    </source>
</evidence>
<accession>A0A0F9Y911</accession>
<gene>
    <name evidence="2" type="ORF">LCGC14_0043750</name>
</gene>
<sequence>MSISLAKGQTLSLEKSGGQGLTKVFMGLGWDPAGSNQKKGFFGKLLGGASGGDDIDLDASVIVLDAAKKVLDTVSFSQLRSKDGSIKHDGDNLTGQGDGDDEVIHVDLTKLNPAAAFLVFTVNSFRGQTFNEVDNAVARLVDETGNKEICKYTLAEQGSHTGVIMASLAKTSEGWKMTAHGVPAGGRTVRDLANDAISVL</sequence>
<dbReference type="PANTHER" id="PTHR32097">
    <property type="entry name" value="CAMP-BINDING PROTEIN 1-RELATED"/>
    <property type="match status" value="1"/>
</dbReference>
<dbReference type="Pfam" id="PF02342">
    <property type="entry name" value="TerD"/>
    <property type="match status" value="1"/>
</dbReference>
<dbReference type="AlphaFoldDB" id="A0A0F9Y911"/>
<name>A0A0F9Y911_9ZZZZ</name>
<evidence type="ECO:0000259" key="1">
    <source>
        <dbReference type="Pfam" id="PF02342"/>
    </source>
</evidence>
<dbReference type="InterPro" id="IPR051324">
    <property type="entry name" value="Stress/Tellurium_Resist"/>
</dbReference>
<organism evidence="2">
    <name type="scientific">marine sediment metagenome</name>
    <dbReference type="NCBI Taxonomy" id="412755"/>
    <lineage>
        <taxon>unclassified sequences</taxon>
        <taxon>metagenomes</taxon>
        <taxon>ecological metagenomes</taxon>
    </lineage>
</organism>
<dbReference type="InterPro" id="IPR003325">
    <property type="entry name" value="TerD"/>
</dbReference>
<dbReference type="PANTHER" id="PTHR32097:SF17">
    <property type="entry name" value="CAMP-BINDING PROTEIN 1-RELATED"/>
    <property type="match status" value="1"/>
</dbReference>
<dbReference type="EMBL" id="LAZR01000009">
    <property type="protein sequence ID" value="KKO08437.1"/>
    <property type="molecule type" value="Genomic_DNA"/>
</dbReference>
<proteinExistence type="predicted"/>